<dbReference type="AlphaFoldDB" id="A0A0K0CUJ2"/>
<evidence type="ECO:0000313" key="2">
    <source>
        <dbReference type="WBParaSite" id="ACAC_0000089601-mRNA-1"/>
    </source>
</evidence>
<keyword evidence="1" id="KW-1185">Reference proteome</keyword>
<reference evidence="2" key="2">
    <citation type="submission" date="2017-02" db="UniProtKB">
        <authorList>
            <consortium name="WormBaseParasite"/>
        </authorList>
    </citation>
    <scope>IDENTIFICATION</scope>
</reference>
<accession>A0A0K0CUJ2</accession>
<sequence>MTTTAVIDSTTNLPMITTMAQRVNMKPMWMWFHTTVNDVVLFESWTVKTSSGSIKLLYAFCRSVKE</sequence>
<evidence type="ECO:0000313" key="1">
    <source>
        <dbReference type="Proteomes" id="UP000035642"/>
    </source>
</evidence>
<dbReference type="STRING" id="6313.A0A0K0CUJ2"/>
<organism evidence="1 2">
    <name type="scientific">Angiostrongylus cantonensis</name>
    <name type="common">Rat lungworm</name>
    <dbReference type="NCBI Taxonomy" id="6313"/>
    <lineage>
        <taxon>Eukaryota</taxon>
        <taxon>Metazoa</taxon>
        <taxon>Ecdysozoa</taxon>
        <taxon>Nematoda</taxon>
        <taxon>Chromadorea</taxon>
        <taxon>Rhabditida</taxon>
        <taxon>Rhabditina</taxon>
        <taxon>Rhabditomorpha</taxon>
        <taxon>Strongyloidea</taxon>
        <taxon>Metastrongylidae</taxon>
        <taxon>Angiostrongylus</taxon>
    </lineage>
</organism>
<dbReference type="Proteomes" id="UP000035642">
    <property type="component" value="Unassembled WGS sequence"/>
</dbReference>
<dbReference type="WBParaSite" id="ACAC_0000089601-mRNA-1">
    <property type="protein sequence ID" value="ACAC_0000089601-mRNA-1"/>
    <property type="gene ID" value="ACAC_0000089601"/>
</dbReference>
<name>A0A0K0CUJ2_ANGCA</name>
<protein>
    <submittedName>
        <fullName evidence="2">DOMON domain-containing protein</fullName>
    </submittedName>
</protein>
<proteinExistence type="predicted"/>
<reference evidence="1" key="1">
    <citation type="submission" date="2012-09" db="EMBL/GenBank/DDBJ databases">
        <authorList>
            <person name="Martin A.A."/>
        </authorList>
    </citation>
    <scope>NUCLEOTIDE SEQUENCE</scope>
</reference>